<protein>
    <submittedName>
        <fullName evidence="3">Flp pilus assembly protein CpaB</fullName>
    </submittedName>
</protein>
<dbReference type="CDD" id="cd11614">
    <property type="entry name" value="SAF_CpaB_FlgA_like"/>
    <property type="match status" value="1"/>
</dbReference>
<dbReference type="EMBL" id="JARTLI010000027">
    <property type="protein sequence ID" value="MED5052555.1"/>
    <property type="molecule type" value="Genomic_DNA"/>
</dbReference>
<dbReference type="Pfam" id="PF16976">
    <property type="entry name" value="RcpC"/>
    <property type="match status" value="1"/>
</dbReference>
<evidence type="ECO:0000259" key="2">
    <source>
        <dbReference type="Pfam" id="PF16976"/>
    </source>
</evidence>
<dbReference type="InterPro" id="IPR031571">
    <property type="entry name" value="RcpC_dom"/>
</dbReference>
<gene>
    <name evidence="3" type="primary">cpaB</name>
    <name evidence="3" type="ORF">P9850_12080</name>
</gene>
<evidence type="ECO:0000256" key="1">
    <source>
        <dbReference type="SAM" id="Phobius"/>
    </source>
</evidence>
<evidence type="ECO:0000313" key="4">
    <source>
        <dbReference type="Proteomes" id="UP001339962"/>
    </source>
</evidence>
<evidence type="ECO:0000313" key="3">
    <source>
        <dbReference type="EMBL" id="MED5052555.1"/>
    </source>
</evidence>
<dbReference type="AlphaFoldDB" id="A0ABD5IXT5"/>
<dbReference type="NCBIfam" id="TIGR03177">
    <property type="entry name" value="pilus_cpaB"/>
    <property type="match status" value="1"/>
</dbReference>
<dbReference type="Proteomes" id="UP001339962">
    <property type="component" value="Unassembled WGS sequence"/>
</dbReference>
<proteinExistence type="predicted"/>
<feature type="transmembrane region" description="Helical" evidence="1">
    <location>
        <begin position="12"/>
        <end position="32"/>
    </location>
</feature>
<reference evidence="3 4" key="1">
    <citation type="submission" date="2023-03" db="EMBL/GenBank/DDBJ databases">
        <title>Bacillus Genome Sequencing.</title>
        <authorList>
            <person name="Dunlap C."/>
        </authorList>
    </citation>
    <scope>NUCLEOTIDE SEQUENCE [LARGE SCALE GENOMIC DNA]</scope>
    <source>
        <strain evidence="3 4">NRS-38</strain>
    </source>
</reference>
<name>A0ABD5IXT5_9BACL</name>
<keyword evidence="1" id="KW-0812">Transmembrane</keyword>
<dbReference type="InterPro" id="IPR017592">
    <property type="entry name" value="Pilus_assmbl_Flp-typ_CpaB"/>
</dbReference>
<feature type="domain" description="Flp pilus assembly protein RcpC/CpaB" evidence="2">
    <location>
        <begin position="118"/>
        <end position="230"/>
    </location>
</feature>
<keyword evidence="1" id="KW-1133">Transmembrane helix</keyword>
<dbReference type="Gene3D" id="3.90.1210.10">
    <property type="entry name" value="Antifreeze-like/N-acetylneuraminic acid synthase C-terminal domain"/>
    <property type="match status" value="1"/>
</dbReference>
<accession>A0ABD5IXT5</accession>
<keyword evidence="1" id="KW-0472">Membrane</keyword>
<organism evidence="3 4">
    <name type="scientific">Anoxybacteroides rupiense</name>
    <dbReference type="NCBI Taxonomy" id="311460"/>
    <lineage>
        <taxon>Bacteria</taxon>
        <taxon>Bacillati</taxon>
        <taxon>Bacillota</taxon>
        <taxon>Bacilli</taxon>
        <taxon>Bacillales</taxon>
        <taxon>Anoxybacillaceae</taxon>
        <taxon>Anoxybacteroides</taxon>
    </lineage>
</organism>
<comment type="caution">
    <text evidence="3">The sequence shown here is derived from an EMBL/GenBank/DDBJ whole genome shotgun (WGS) entry which is preliminary data.</text>
</comment>
<sequence>MKLRVNKLRKNQFFALGLATITVAGIFGYNYFSVQKAVKPTKIVMTEKEIPSHTKITKDMVTIRTIPGDAIPPNAIRNISDVVGKYTVDGFGIPANSYLFKEKVLPKEEMADSAVLGLKKGEVAFPLLVDIETSSGNSIVPGTYVDLYFIKKVEEQKTLIDPKQEKVLFGGLFQHIRVTAAKDQNTYDVFHEENKEASNNNQKRITKLYTFAVTPEQYQYLERAKNLGDIIPLATGLSKFNKDDISNVKEKYNFSTISNQKDILEFIEKNSINPIPSEVKQKLQK</sequence>